<evidence type="ECO:0000256" key="5">
    <source>
        <dbReference type="PIRNR" id="PIRNR016255"/>
    </source>
</evidence>
<dbReference type="Pfam" id="PF09440">
    <property type="entry name" value="eIF3_N"/>
    <property type="match status" value="1"/>
</dbReference>
<gene>
    <name evidence="4" type="primary">INT6</name>
    <name evidence="7" type="ORF">DASC09_055000</name>
</gene>
<evidence type="ECO:0000259" key="6">
    <source>
        <dbReference type="PROSITE" id="PS50250"/>
    </source>
</evidence>
<organism evidence="7 8">
    <name type="scientific">Saccharomycopsis crataegensis</name>
    <dbReference type="NCBI Taxonomy" id="43959"/>
    <lineage>
        <taxon>Eukaryota</taxon>
        <taxon>Fungi</taxon>
        <taxon>Dikarya</taxon>
        <taxon>Ascomycota</taxon>
        <taxon>Saccharomycotina</taxon>
        <taxon>Saccharomycetes</taxon>
        <taxon>Saccharomycopsidaceae</taxon>
        <taxon>Saccharomycopsis</taxon>
    </lineage>
</organism>
<dbReference type="GO" id="GO:0071540">
    <property type="term" value="C:eukaryotic translation initiation factor 3 complex, eIF3e"/>
    <property type="evidence" value="ECO:0007669"/>
    <property type="project" value="UniProtKB-UniRule"/>
</dbReference>
<dbReference type="InterPro" id="IPR036388">
    <property type="entry name" value="WH-like_DNA-bd_sf"/>
</dbReference>
<reference evidence="7 8" key="1">
    <citation type="journal article" date="2023" name="Elife">
        <title>Identification of key yeast species and microbe-microbe interactions impacting larval growth of Drosophila in the wild.</title>
        <authorList>
            <person name="Mure A."/>
            <person name="Sugiura Y."/>
            <person name="Maeda R."/>
            <person name="Honda K."/>
            <person name="Sakurai N."/>
            <person name="Takahashi Y."/>
            <person name="Watada M."/>
            <person name="Katoh T."/>
            <person name="Gotoh A."/>
            <person name="Gotoh Y."/>
            <person name="Taniguchi I."/>
            <person name="Nakamura K."/>
            <person name="Hayashi T."/>
            <person name="Katayama T."/>
            <person name="Uemura T."/>
            <person name="Hattori Y."/>
        </authorList>
    </citation>
    <scope>NUCLEOTIDE SEQUENCE [LARGE SCALE GENOMIC DNA]</scope>
    <source>
        <strain evidence="7 8">SC-9</strain>
    </source>
</reference>
<evidence type="ECO:0000256" key="4">
    <source>
        <dbReference type="HAMAP-Rule" id="MF_03004"/>
    </source>
</evidence>
<dbReference type="SMART" id="SM00088">
    <property type="entry name" value="PINT"/>
    <property type="match status" value="1"/>
</dbReference>
<dbReference type="Pfam" id="PF01399">
    <property type="entry name" value="PCI"/>
    <property type="match status" value="1"/>
</dbReference>
<proteinExistence type="inferred from homology"/>
<comment type="caution">
    <text evidence="7">The sequence shown here is derived from an EMBL/GenBank/DDBJ whole genome shotgun (WGS) entry which is preliminary data.</text>
</comment>
<dbReference type="Proteomes" id="UP001360560">
    <property type="component" value="Unassembled WGS sequence"/>
</dbReference>
<keyword evidence="8" id="KW-1185">Reference proteome</keyword>
<dbReference type="PIRSF" id="PIRSF016255">
    <property type="entry name" value="eIF3e_su6"/>
    <property type="match status" value="1"/>
</dbReference>
<dbReference type="GO" id="GO:0033290">
    <property type="term" value="C:eukaryotic 48S preinitiation complex"/>
    <property type="evidence" value="ECO:0007669"/>
    <property type="project" value="UniProtKB-UniRule"/>
</dbReference>
<dbReference type="InterPro" id="IPR036390">
    <property type="entry name" value="WH_DNA-bd_sf"/>
</dbReference>
<dbReference type="AlphaFoldDB" id="A0AAV5QUE9"/>
<keyword evidence="3 4" id="KW-0648">Protein biosynthesis</keyword>
<dbReference type="CDD" id="cd21378">
    <property type="entry name" value="eIF3E"/>
    <property type="match status" value="1"/>
</dbReference>
<comment type="similarity">
    <text evidence="4 5">Belongs to the eIF-3 subunit E family.</text>
</comment>
<dbReference type="PROSITE" id="PS50250">
    <property type="entry name" value="PCI"/>
    <property type="match status" value="1"/>
</dbReference>
<keyword evidence="1 4" id="KW-0963">Cytoplasm</keyword>
<evidence type="ECO:0000256" key="2">
    <source>
        <dbReference type="ARBA" id="ARBA00022540"/>
    </source>
</evidence>
<protein>
    <recommendedName>
        <fullName evidence="4 5">Eukaryotic translation initiation factor 3 subunit E</fullName>
        <shortName evidence="4">eIF3e</shortName>
    </recommendedName>
</protein>
<dbReference type="GO" id="GO:0008541">
    <property type="term" value="C:proteasome regulatory particle, lid subcomplex"/>
    <property type="evidence" value="ECO:0007669"/>
    <property type="project" value="UniProtKB-ARBA"/>
</dbReference>
<accession>A0AAV5QUE9</accession>
<dbReference type="InterPro" id="IPR000717">
    <property type="entry name" value="PCI_dom"/>
</dbReference>
<dbReference type="Gene3D" id="1.10.10.10">
    <property type="entry name" value="Winged helix-like DNA-binding domain superfamily/Winged helix DNA-binding domain"/>
    <property type="match status" value="1"/>
</dbReference>
<keyword evidence="2 4" id="KW-0396">Initiation factor</keyword>
<comment type="subcellular location">
    <subcellularLocation>
        <location evidence="4 5">Cytoplasm</location>
    </subcellularLocation>
</comment>
<dbReference type="GO" id="GO:0003743">
    <property type="term" value="F:translation initiation factor activity"/>
    <property type="evidence" value="ECO:0007669"/>
    <property type="project" value="UniProtKB-UniRule"/>
</dbReference>
<dbReference type="GO" id="GO:0001732">
    <property type="term" value="P:formation of cytoplasmic translation initiation complex"/>
    <property type="evidence" value="ECO:0007669"/>
    <property type="project" value="UniProtKB-UniRule"/>
</dbReference>
<comment type="subunit">
    <text evidence="4 5">Component of the eukaryotic translation initiation factor 3 (eIF-3) complex.</text>
</comment>
<dbReference type="EMBL" id="BTFZ01000019">
    <property type="protein sequence ID" value="GMM38161.1"/>
    <property type="molecule type" value="Genomic_DNA"/>
</dbReference>
<dbReference type="InterPro" id="IPR019010">
    <property type="entry name" value="eIF3e_N"/>
</dbReference>
<dbReference type="Pfam" id="PF21357">
    <property type="entry name" value="EIF3E_C"/>
    <property type="match status" value="1"/>
</dbReference>
<evidence type="ECO:0000256" key="3">
    <source>
        <dbReference type="ARBA" id="ARBA00022917"/>
    </source>
</evidence>
<evidence type="ECO:0000313" key="7">
    <source>
        <dbReference type="EMBL" id="GMM38161.1"/>
    </source>
</evidence>
<evidence type="ECO:0000256" key="1">
    <source>
        <dbReference type="ARBA" id="ARBA00022490"/>
    </source>
</evidence>
<comment type="function">
    <text evidence="4">Component of the eukaryotic translation initiation factor 3 (eIF-3) complex, which is involved in protein synthesis of a specialized repertoire of mRNAs and, together with other initiation factors, stimulates binding of mRNA and methionyl-tRNAi to the 40S ribosome. The eIF-3 complex specifically targets and initiates translation of a subset of mRNAs involved in cell proliferation.</text>
</comment>
<dbReference type="SUPFAM" id="SSF46785">
    <property type="entry name" value="Winged helix' DNA-binding domain"/>
    <property type="match status" value="1"/>
</dbReference>
<dbReference type="GO" id="GO:0016282">
    <property type="term" value="C:eukaryotic 43S preinitiation complex"/>
    <property type="evidence" value="ECO:0007669"/>
    <property type="project" value="UniProtKB-UniRule"/>
</dbReference>
<dbReference type="SMART" id="SM01186">
    <property type="entry name" value="eIF3_N"/>
    <property type="match status" value="1"/>
</dbReference>
<dbReference type="PANTHER" id="PTHR10317">
    <property type="entry name" value="EUKARYOTIC TRANSLATION INITIATION FACTOR 3 SUBUNIT E"/>
    <property type="match status" value="1"/>
</dbReference>
<sequence>MSENTESQLTAKELEIARKYDLTGKISQFLDRHLIYPLLESLDLLYNDQIVTRLVYDLLKDTNMTTFVKQQFEILNPGKPFPEELLAKETFVESELEKLDKETKETLNILSDKSVQDHLKQDKEYNTQYLEKEHGITQAKIKALYDFAQFQYNRGDYVMASDLLNNFRVLSTNVDAIVSATWGRLASEIISLQWDTALQELSKLREVVDSRSFNDPLMQLHNRTWIIHWSLFPFFNTENGLDQLCDLFFSSSYLSTIQASCPWISRYLVAAVVCLYSSSRKSQSSSPAFQKRLKDLIRVVGQEQYEYNDPLTEFIKALYIEYDFELARDKLSEATAVIKTDFFLASGATNFAENARYLISEVYCRVHQRIELSQLSNYLDLSTEDGEKWIAKLIRDSKMNAKIDESEGTIIMNHPITSVYQEVIEKTKGLSFRSSQVLASVVQKQENTVQ</sequence>
<dbReference type="InterPro" id="IPR016650">
    <property type="entry name" value="eIF3e"/>
</dbReference>
<evidence type="ECO:0000313" key="8">
    <source>
        <dbReference type="Proteomes" id="UP001360560"/>
    </source>
</evidence>
<feature type="domain" description="PCI" evidence="6">
    <location>
        <begin position="233"/>
        <end position="417"/>
    </location>
</feature>
<dbReference type="HAMAP" id="MF_03004">
    <property type="entry name" value="eIF3e"/>
    <property type="match status" value="1"/>
</dbReference>
<name>A0AAV5QUE9_9ASCO</name>